<evidence type="ECO:0000313" key="3">
    <source>
        <dbReference type="EMBL" id="MBB5718835.1"/>
    </source>
</evidence>
<evidence type="ECO:0000256" key="2">
    <source>
        <dbReference type="SAM" id="SignalP"/>
    </source>
</evidence>
<accession>A0A840YZ06</accession>
<feature type="chain" id="PRO_5032416210" evidence="2">
    <location>
        <begin position="28"/>
        <end position="104"/>
    </location>
</feature>
<reference evidence="3 4" key="1">
    <citation type="submission" date="2020-08" db="EMBL/GenBank/DDBJ databases">
        <title>Genomic Encyclopedia of Type Strains, Phase IV (KMG-IV): sequencing the most valuable type-strain genomes for metagenomic binning, comparative biology and taxonomic classification.</title>
        <authorList>
            <person name="Goeker M."/>
        </authorList>
    </citation>
    <scope>NUCLEOTIDE SEQUENCE [LARGE SCALE GENOMIC DNA]</scope>
    <source>
        <strain evidence="3 4">DSM 27203</strain>
    </source>
</reference>
<keyword evidence="2" id="KW-0732">Signal</keyword>
<organism evidence="3 4">
    <name type="scientific">Stakelama sediminis</name>
    <dbReference type="NCBI Taxonomy" id="463200"/>
    <lineage>
        <taxon>Bacteria</taxon>
        <taxon>Pseudomonadati</taxon>
        <taxon>Pseudomonadota</taxon>
        <taxon>Alphaproteobacteria</taxon>
        <taxon>Sphingomonadales</taxon>
        <taxon>Sphingomonadaceae</taxon>
        <taxon>Stakelama</taxon>
    </lineage>
</organism>
<dbReference type="Proteomes" id="UP000554342">
    <property type="component" value="Unassembled WGS sequence"/>
</dbReference>
<dbReference type="AlphaFoldDB" id="A0A840YZ06"/>
<feature type="region of interest" description="Disordered" evidence="1">
    <location>
        <begin position="76"/>
        <end position="104"/>
    </location>
</feature>
<dbReference type="RefSeq" id="WP_184002922.1">
    <property type="nucleotide sequence ID" value="NZ_BAABIF010000013.1"/>
</dbReference>
<protein>
    <submittedName>
        <fullName evidence="3">Putative membrane protein</fullName>
    </submittedName>
</protein>
<sequence>MKSRLKFVPFAIVGGMALIAFASPASAKEPMRAGSAMQSARMHSVALHGPTSKWVTGWTDPRGWYHGNGYGYGRSHGHGYGHGHGHGNGHGNGGGHGHPAAPAE</sequence>
<dbReference type="EMBL" id="JACIJI010000002">
    <property type="protein sequence ID" value="MBB5718835.1"/>
    <property type="molecule type" value="Genomic_DNA"/>
</dbReference>
<evidence type="ECO:0000256" key="1">
    <source>
        <dbReference type="SAM" id="MobiDB-lite"/>
    </source>
</evidence>
<evidence type="ECO:0000313" key="4">
    <source>
        <dbReference type="Proteomes" id="UP000554342"/>
    </source>
</evidence>
<comment type="caution">
    <text evidence="3">The sequence shown here is derived from an EMBL/GenBank/DDBJ whole genome shotgun (WGS) entry which is preliminary data.</text>
</comment>
<feature type="compositionally biased region" description="Gly residues" evidence="1">
    <location>
        <begin position="88"/>
        <end position="97"/>
    </location>
</feature>
<gene>
    <name evidence="3" type="ORF">FHR23_001758</name>
</gene>
<proteinExistence type="predicted"/>
<feature type="signal peptide" evidence="2">
    <location>
        <begin position="1"/>
        <end position="27"/>
    </location>
</feature>
<keyword evidence="4" id="KW-1185">Reference proteome</keyword>
<feature type="compositionally biased region" description="Basic residues" evidence="1">
    <location>
        <begin position="76"/>
        <end position="87"/>
    </location>
</feature>
<name>A0A840YZ06_9SPHN</name>